<reference evidence="1 2" key="1">
    <citation type="submission" date="2015-06" db="EMBL/GenBank/DDBJ databases">
        <title>Draft genome sequencing of a biphenyl-degrading bacterium, Janthinobacterium lividum MEG1.</title>
        <authorList>
            <person name="Shimodaira J."/>
            <person name="Hatta T."/>
        </authorList>
    </citation>
    <scope>NUCLEOTIDE SEQUENCE [LARGE SCALE GENOMIC DNA]</scope>
    <source>
        <strain evidence="1 2">MEG1</strain>
    </source>
</reference>
<dbReference type="InterPro" id="IPR036410">
    <property type="entry name" value="HSP_DnaJ_Cys-rich_dom_sf"/>
</dbReference>
<proteinExistence type="predicted"/>
<dbReference type="Proteomes" id="UP000179840">
    <property type="component" value="Unassembled WGS sequence"/>
</dbReference>
<comment type="caution">
    <text evidence="1">The sequence shown here is derived from an EMBL/GenBank/DDBJ whole genome shotgun (WGS) entry which is preliminary data.</text>
</comment>
<dbReference type="EMBL" id="LFKP01000008">
    <property type="protein sequence ID" value="OHV96209.1"/>
    <property type="molecule type" value="Genomic_DNA"/>
</dbReference>
<dbReference type="AlphaFoldDB" id="A0A1S1U7Z1"/>
<accession>A0A1S1U7Z1</accession>
<organism evidence="1 2">
    <name type="scientific">Janthinobacterium lividum</name>
    <dbReference type="NCBI Taxonomy" id="29581"/>
    <lineage>
        <taxon>Bacteria</taxon>
        <taxon>Pseudomonadati</taxon>
        <taxon>Pseudomonadota</taxon>
        <taxon>Betaproteobacteria</taxon>
        <taxon>Burkholderiales</taxon>
        <taxon>Oxalobacteraceae</taxon>
        <taxon>Janthinobacterium</taxon>
    </lineage>
</organism>
<dbReference type="RefSeq" id="WP_071077701.1">
    <property type="nucleotide sequence ID" value="NZ_LFKP01000008.1"/>
</dbReference>
<protein>
    <submittedName>
        <fullName evidence="1">Uncharacterized protein</fullName>
    </submittedName>
</protein>
<gene>
    <name evidence="1" type="ORF">AKG95_15520</name>
</gene>
<name>A0A1S1U7Z1_9BURK</name>
<evidence type="ECO:0000313" key="1">
    <source>
        <dbReference type="EMBL" id="OHV96209.1"/>
    </source>
</evidence>
<evidence type="ECO:0000313" key="2">
    <source>
        <dbReference type="Proteomes" id="UP000179840"/>
    </source>
</evidence>
<sequence>MGFADRYIASIGSSNLLDDAQHHQTEPLAAAALAGDIGALLCRVKYADGTLTKMFEGNAGNLAQLLRIWTAEVIRRGQTRRWVPANTAWDAQAAQALYRRVAEKSLAHWLDSTCKGCSGTGVKVLLGNGICTSCKGTGVAPVYGAAGLELERVKDMVSELSSIHDSHSGRAGGLLRGGDM</sequence>
<dbReference type="SUPFAM" id="SSF57938">
    <property type="entry name" value="DnaJ/Hsp40 cysteine-rich domain"/>
    <property type="match status" value="1"/>
</dbReference>